<proteinExistence type="inferred from homology"/>
<dbReference type="InterPro" id="IPR013762">
    <property type="entry name" value="Integrase-like_cat_sf"/>
</dbReference>
<evidence type="ECO:0000313" key="6">
    <source>
        <dbReference type="EMBL" id="AMQ35933.1"/>
    </source>
</evidence>
<dbReference type="GO" id="GO:0003677">
    <property type="term" value="F:DNA binding"/>
    <property type="evidence" value="ECO:0007669"/>
    <property type="project" value="InterPro"/>
</dbReference>
<dbReference type="SUPFAM" id="SSF56349">
    <property type="entry name" value="DNA breaking-rejoining enzymes"/>
    <property type="match status" value="1"/>
</dbReference>
<dbReference type="GO" id="GO:0015074">
    <property type="term" value="P:DNA integration"/>
    <property type="evidence" value="ECO:0007669"/>
    <property type="project" value="InterPro"/>
</dbReference>
<dbReference type="Gene3D" id="1.10.443.10">
    <property type="entry name" value="Intergrase catalytic core"/>
    <property type="match status" value="1"/>
</dbReference>
<dbReference type="EMBL" id="KU529791">
    <property type="protein sequence ID" value="AMQ35699.1"/>
    <property type="molecule type" value="Genomic_DNA"/>
</dbReference>
<evidence type="ECO:0000313" key="5">
    <source>
        <dbReference type="EMBL" id="AMQ35816.1"/>
    </source>
</evidence>
<reference evidence="9" key="3">
    <citation type="submission" date="2019-06" db="EMBL/GenBank/DDBJ databases">
        <title>Plutella xylostella granulovirus.</title>
        <authorList>
            <person name="Li L."/>
            <person name="Zhang M."/>
        </authorList>
    </citation>
    <scope>NUCLEOTIDE SEQUENCE</scope>
    <source>
        <strain evidence="9">PlxyGV_NW</strain>
    </source>
</reference>
<name>A0A142DVT1_9BBAC</name>
<dbReference type="InterPro" id="IPR011010">
    <property type="entry name" value="DNA_brk_join_enz"/>
</dbReference>
<dbReference type="EMBL" id="MN099286">
    <property type="protein sequence ID" value="QKV50248.1"/>
    <property type="molecule type" value="Genomic_DNA"/>
</dbReference>
<feature type="domain" description="Tyr recombinase" evidence="3">
    <location>
        <begin position="183"/>
        <end position="336"/>
    </location>
</feature>
<dbReference type="EMBL" id="KU529793">
    <property type="protein sequence ID" value="AMQ35933.1"/>
    <property type="molecule type" value="Genomic_DNA"/>
</dbReference>
<dbReference type="EMBL" id="KU666537">
    <property type="protein sequence ID" value="ANY57608.1"/>
    <property type="molecule type" value="Genomic_DNA"/>
</dbReference>
<evidence type="ECO:0000259" key="3">
    <source>
        <dbReference type="Pfam" id="PF00589"/>
    </source>
</evidence>
<dbReference type="InterPro" id="IPR002104">
    <property type="entry name" value="Integrase_catalytic"/>
</dbReference>
<reference evidence="8" key="1">
    <citation type="journal article" date="2016" name="Arch. Virol.">
        <title>The comparative analysis of complete genome sequences from two South African betabaculoviruses: Phthorimaea operculella granulovirus and Plutella xylostella granulovirus.</title>
        <authorList>
            <person name="Jukes M.D."/>
            <person name="Motsoeneng B.M."/>
            <person name="Knox C.M."/>
            <person name="Hill M.P."/>
            <person name="Moore S.D."/>
        </authorList>
    </citation>
    <scope>NUCLEOTIDE SEQUENCE</scope>
    <source>
        <strain evidence="8">SA</strain>
    </source>
</reference>
<evidence type="ECO:0000313" key="8">
    <source>
        <dbReference type="EMBL" id="ANY57608.1"/>
    </source>
</evidence>
<accession>A0A142DVT1</accession>
<evidence type="ECO:0000256" key="1">
    <source>
        <dbReference type="ARBA" id="ARBA00008857"/>
    </source>
</evidence>
<evidence type="ECO:0000313" key="9">
    <source>
        <dbReference type="EMBL" id="QKV50248.1"/>
    </source>
</evidence>
<keyword evidence="2" id="KW-0233">DNA recombination</keyword>
<gene>
    <name evidence="4" type="primary">PxGV-Corf87</name>
    <name evidence="9" type="synonym">ORF87</name>
    <name evidence="8" type="synonym">PlxyGV089</name>
    <name evidence="5" type="synonym">PxGV-Korf87</name>
    <name evidence="6" type="synonym">PxGV-Morf87</name>
    <name evidence="7" type="synonym">PxGV-Torf87</name>
</gene>
<evidence type="ECO:0000256" key="2">
    <source>
        <dbReference type="ARBA" id="ARBA00023172"/>
    </source>
</evidence>
<dbReference type="EMBL" id="KU529794">
    <property type="protein sequence ID" value="AMQ36050.1"/>
    <property type="molecule type" value="Genomic_DNA"/>
</dbReference>
<evidence type="ECO:0000313" key="4">
    <source>
        <dbReference type="EMBL" id="AMQ35699.1"/>
    </source>
</evidence>
<protein>
    <submittedName>
        <fullName evidence="4 9">ORF87 protein</fullName>
    </submittedName>
    <submittedName>
        <fullName evidence="8">PlxyGVORF89 protein</fullName>
    </submittedName>
    <submittedName>
        <fullName evidence="5">PxGV-Korf87 protein</fullName>
    </submittedName>
    <submittedName>
        <fullName evidence="6">PxGV-Morf87 protein</fullName>
    </submittedName>
    <submittedName>
        <fullName evidence="7">PxGV-Torf87 protein</fullName>
    </submittedName>
</protein>
<organism evidence="4">
    <name type="scientific">Plutella xylostella granulovirus</name>
    <dbReference type="NCBI Taxonomy" id="98383"/>
    <lineage>
        <taxon>Viruses</taxon>
        <taxon>Viruses incertae sedis</taxon>
        <taxon>Naldaviricetes</taxon>
        <taxon>Lefavirales</taxon>
        <taxon>Baculoviridae</taxon>
        <taxon>Betabaculovirus</taxon>
        <taxon>Betabaculovirus pluxylostellae</taxon>
    </lineage>
</organism>
<evidence type="ECO:0000313" key="7">
    <source>
        <dbReference type="EMBL" id="AMQ36050.1"/>
    </source>
</evidence>
<dbReference type="Pfam" id="PF00589">
    <property type="entry name" value="Phage_integrase"/>
    <property type="match status" value="1"/>
</dbReference>
<comment type="similarity">
    <text evidence="1">Belongs to the 'phage' integrase family.</text>
</comment>
<dbReference type="GO" id="GO:0006310">
    <property type="term" value="P:DNA recombination"/>
    <property type="evidence" value="ECO:0007669"/>
    <property type="project" value="UniProtKB-KW"/>
</dbReference>
<sequence length="346" mass="40217">MRNVANYELWRNIIKNHPLYAKTADVTIDRQKRGDDQPASSLWHSLTKTQDYKQSTKNEFMSILIKVIYCLIDDVNLTNFTYDCVDEFKSLIEGRPTLETEEFIRRLLDMNSVGKKRLQATINYYTNAVHLPKYWIPSNVELPSDTIRRQKKKLNKTIVLRDDFIKPIVEYINTTVLRTHYKSAPGVYRASIAFNVIMGTGLRITNSYQIRLQDLREILEHGEHKVLNLTTKHSQVDFCFITCKDEASLRRAIQLYERVPEDLLNKISPKSPTKYKDFNELIDAVFGDTLTANFKSTMIRNYVADKLVAEGLPMTKISKLMNHKSSAAIKHYVNQYHAGPERYLVE</sequence>
<reference evidence="4" key="2">
    <citation type="submission" date="2016-01" db="EMBL/GenBank/DDBJ databases">
        <title>Complete Genome Sequences of Four Plutella xylostella Granulovirus Isolates.</title>
        <authorList>
            <person name="Spence R.J."/>
            <person name="Noune C."/>
            <person name="Hauxwell C."/>
        </authorList>
    </citation>
    <scope>NUCLEOTIDE SEQUENCE</scope>
    <source>
        <strain evidence="4">PxGV_C</strain>
        <strain evidence="5">PxGV_K</strain>
        <strain evidence="6">PxGV_M</strain>
        <strain evidence="7">PxGV_T</strain>
    </source>
</reference>
<dbReference type="EMBL" id="KU529792">
    <property type="protein sequence ID" value="AMQ35816.1"/>
    <property type="molecule type" value="Genomic_DNA"/>
</dbReference>